<reference evidence="2" key="1">
    <citation type="submission" date="2019-11" db="EMBL/GenBank/DDBJ databases">
        <title>Microbial mats filling the niche in hypersaline microbial mats.</title>
        <authorList>
            <person name="Wong H.L."/>
            <person name="Macleod F.I."/>
            <person name="White R.A. III"/>
            <person name="Burns B.P."/>
        </authorList>
    </citation>
    <scope>NUCLEOTIDE SEQUENCE</scope>
    <source>
        <strain evidence="2">Bin_327</strain>
    </source>
</reference>
<name>A0A9D5K999_UNCW3</name>
<dbReference type="Proteomes" id="UP000630660">
    <property type="component" value="Unassembled WGS sequence"/>
</dbReference>
<proteinExistence type="predicted"/>
<comment type="caution">
    <text evidence="2">The sequence shown here is derived from an EMBL/GenBank/DDBJ whole genome shotgun (WGS) entry which is preliminary data.</text>
</comment>
<organism evidence="2 3">
    <name type="scientific">candidate division WOR-3 bacterium</name>
    <dbReference type="NCBI Taxonomy" id="2052148"/>
    <lineage>
        <taxon>Bacteria</taxon>
        <taxon>Bacteria division WOR-3</taxon>
    </lineage>
</organism>
<dbReference type="AlphaFoldDB" id="A0A9D5K999"/>
<evidence type="ECO:0000259" key="1">
    <source>
        <dbReference type="Pfam" id="PF20208"/>
    </source>
</evidence>
<evidence type="ECO:0000313" key="3">
    <source>
        <dbReference type="Proteomes" id="UP000630660"/>
    </source>
</evidence>
<feature type="domain" description="ARG and Rhodanese-Phosphatase-superfamily-associated" evidence="1">
    <location>
        <begin position="29"/>
        <end position="314"/>
    </location>
</feature>
<dbReference type="Pfam" id="PF20208">
    <property type="entry name" value="ARPP-1"/>
    <property type="match status" value="1"/>
</dbReference>
<dbReference type="InterPro" id="IPR046699">
    <property type="entry name" value="ARPP-1"/>
</dbReference>
<protein>
    <recommendedName>
        <fullName evidence="1">ARG and Rhodanese-Phosphatase-superfamily-associated domain-containing protein</fullName>
    </recommendedName>
</protein>
<gene>
    <name evidence="2" type="ORF">GF359_06340</name>
</gene>
<dbReference type="EMBL" id="WJKJ01000210">
    <property type="protein sequence ID" value="MBD3364818.1"/>
    <property type="molecule type" value="Genomic_DNA"/>
</dbReference>
<accession>A0A9D5K999</accession>
<evidence type="ECO:0000313" key="2">
    <source>
        <dbReference type="EMBL" id="MBD3364818.1"/>
    </source>
</evidence>
<sequence>MKALTAILLLFWTTSSDQAELRNVSGKVTIMPGIATENLRIFPLTYSGSHKSFTPFSQALDKGWIVVSEKNEGEVNTILVKNKGNSTVFVMAGEVVKGAKQDRMIENDMLIPPKSDWLEVACYCTEHGRWSGTTKQFAEADINVSPSVRANARKEKDQSKVWEKVAENQEDILGAQSSTGAFRHIYEDKGYQTNRDNYYTKLKDLPEDNSSIKGVVVCVGEDILCVDLFGSNELLNHLWPKLLESYIVEAMRYYSKEDEGSVSLSEAKRFLGAYAEVDVKDEFTPGSGDLYEIQSRDAAGSALLSEGSLVHSDLFPD</sequence>